<dbReference type="Gene3D" id="2.60.40.10">
    <property type="entry name" value="Immunoglobulins"/>
    <property type="match status" value="2"/>
</dbReference>
<dbReference type="InterPro" id="IPR006860">
    <property type="entry name" value="FecR"/>
</dbReference>
<feature type="domain" description="FecR protein" evidence="2">
    <location>
        <begin position="208"/>
        <end position="299"/>
    </location>
</feature>
<feature type="chain" id="PRO_5035275496" description="FecR protein domain-containing protein" evidence="1">
    <location>
        <begin position="33"/>
        <end position="782"/>
    </location>
</feature>
<evidence type="ECO:0000259" key="2">
    <source>
        <dbReference type="Pfam" id="PF04773"/>
    </source>
</evidence>
<dbReference type="Pfam" id="PF04773">
    <property type="entry name" value="FecR"/>
    <property type="match status" value="1"/>
</dbReference>
<evidence type="ECO:0000313" key="4">
    <source>
        <dbReference type="Proteomes" id="UP000611500"/>
    </source>
</evidence>
<dbReference type="InterPro" id="IPR013783">
    <property type="entry name" value="Ig-like_fold"/>
</dbReference>
<dbReference type="EMBL" id="BNAP01000003">
    <property type="protein sequence ID" value="GHG84398.1"/>
    <property type="molecule type" value="Genomic_DNA"/>
</dbReference>
<dbReference type="AlphaFoldDB" id="A0A8J3MBL8"/>
<reference evidence="3" key="2">
    <citation type="submission" date="2020-09" db="EMBL/GenBank/DDBJ databases">
        <authorList>
            <person name="Sun Q."/>
            <person name="Zhou Y."/>
        </authorList>
    </citation>
    <scope>NUCLEOTIDE SEQUENCE</scope>
    <source>
        <strain evidence="3">CGMCC 1.7081</strain>
    </source>
</reference>
<comment type="caution">
    <text evidence="3">The sequence shown here is derived from an EMBL/GenBank/DDBJ whole genome shotgun (WGS) entry which is preliminary data.</text>
</comment>
<organism evidence="3 4">
    <name type="scientific">Pseudodonghicola xiamenensis</name>
    <dbReference type="NCBI Taxonomy" id="337702"/>
    <lineage>
        <taxon>Bacteria</taxon>
        <taxon>Pseudomonadati</taxon>
        <taxon>Pseudomonadota</taxon>
        <taxon>Alphaproteobacteria</taxon>
        <taxon>Rhodobacterales</taxon>
        <taxon>Paracoccaceae</taxon>
        <taxon>Pseudodonghicola</taxon>
    </lineage>
</organism>
<accession>A0A8J3MBL8</accession>
<dbReference type="Pfam" id="PF09136">
    <property type="entry name" value="Glucodextran_B"/>
    <property type="match status" value="1"/>
</dbReference>
<keyword evidence="1" id="KW-0732">Signal</keyword>
<reference evidence="3" key="1">
    <citation type="journal article" date="2014" name="Int. J. Syst. Evol. Microbiol.">
        <title>Complete genome sequence of Corynebacterium casei LMG S-19264T (=DSM 44701T), isolated from a smear-ripened cheese.</title>
        <authorList>
            <consortium name="US DOE Joint Genome Institute (JGI-PGF)"/>
            <person name="Walter F."/>
            <person name="Albersmeier A."/>
            <person name="Kalinowski J."/>
            <person name="Ruckert C."/>
        </authorList>
    </citation>
    <scope>NUCLEOTIDE SEQUENCE</scope>
    <source>
        <strain evidence="3">CGMCC 1.7081</strain>
    </source>
</reference>
<dbReference type="Proteomes" id="UP000611500">
    <property type="component" value="Unassembled WGS sequence"/>
</dbReference>
<evidence type="ECO:0000256" key="1">
    <source>
        <dbReference type="SAM" id="SignalP"/>
    </source>
</evidence>
<name>A0A8J3MBL8_9RHOB</name>
<keyword evidence="4" id="KW-1185">Reference proteome</keyword>
<dbReference type="Gene3D" id="2.60.120.1440">
    <property type="match status" value="1"/>
</dbReference>
<gene>
    <name evidence="3" type="ORF">GCM10010961_10410</name>
</gene>
<evidence type="ECO:0000313" key="3">
    <source>
        <dbReference type="EMBL" id="GHG84398.1"/>
    </source>
</evidence>
<protein>
    <recommendedName>
        <fullName evidence="2">FecR protein domain-containing protein</fullName>
    </recommendedName>
</protein>
<feature type="signal peptide" evidence="1">
    <location>
        <begin position="1"/>
        <end position="32"/>
    </location>
</feature>
<sequence length="782" mass="83344">MVRLVIFANPMRAVMAAMVGCTMLLVSSGAIDAEVDPMEAPFEHVRFDEADTLRGLVGKYLHDPDLWPLVLALNNIASPADLRPGTELALPVRQVTVADQALMNSLHDIQAATAEGARIFAPVEIGQALENRDAAILQRERGEWRQAVSSAAEASDFAREALEISVAQRDRAAEAVVSDVQGRVEGRAPAEQAWSNRLPNDVLVEYEKLRTLSNSSTQITFRDLSRLRLNPNSNATIQRMRSDPLTGGEVAKVSLAEGDFYALLNQLSDRTSFEIEVPGVETTTNSADFWVRKDAESARFVNYDSAGLQIARGSEVITLGKNEGAVLTGAGTRRALVLDRPLPMAPAPGAIIYTAAAPLAWQKLEGARGYWLEVAEDPGFNKMIFSRWEVEAQGVSMTGLEPGHYYWRVAGLDALGLPGAWSTPRDFTLRVDTTPPFLALMSPADGTLVTVPEIEVLGASELSAKVVLNGDPLKLGADGSFLARLTLEPGENRIELAATDPAGNQSNRSLTVSYRPAATVGILLSDAIPRVEGALASRSGELTVAAKTDAAPETVAVVSGEAGFELLRTRVGAAGELNFTIPVKPERQRFTIAVLGPGGTVEGQIDFVALSDRTAPEVTLDLPPPQVTGEAGLRLSGAAGDAAELELNGSAVALDAGRFDLTLPLVAGRNAVELTARDAVGNVSHTRFDVFLDLDPPEVTRVDLGRPQGVAGPIELRVEAHDPSGLRQAAPFILSIDGEEVRGFLHCDGAVGSCQASLPPRPGKLRLIEVVIEDYAGNTVIE</sequence>
<proteinExistence type="predicted"/>